<dbReference type="AlphaFoldDB" id="A0AAV8TRL6"/>
<dbReference type="Proteomes" id="UP001159364">
    <property type="component" value="Linkage Group LG03"/>
</dbReference>
<feature type="compositionally biased region" description="Basic and acidic residues" evidence="1">
    <location>
        <begin position="41"/>
        <end position="59"/>
    </location>
</feature>
<reference evidence="2 3" key="1">
    <citation type="submission" date="2021-09" db="EMBL/GenBank/DDBJ databases">
        <title>Genomic insights and catalytic innovation underlie evolution of tropane alkaloids biosynthesis.</title>
        <authorList>
            <person name="Wang Y.-J."/>
            <person name="Tian T."/>
            <person name="Huang J.-P."/>
            <person name="Huang S.-X."/>
        </authorList>
    </citation>
    <scope>NUCLEOTIDE SEQUENCE [LARGE SCALE GENOMIC DNA]</scope>
    <source>
        <strain evidence="2">KIB-2018</strain>
        <tissue evidence="2">Leaf</tissue>
    </source>
</reference>
<feature type="compositionally biased region" description="Acidic residues" evidence="1">
    <location>
        <begin position="72"/>
        <end position="81"/>
    </location>
</feature>
<sequence>MMPRPGRDFVRETNKVCPHGSQFSLLHETDIMGNNNSLCHEEEGHRGYDSKSRGGDTHRAQSNNNLSHPEQTDMECGDPDNDIVEIAGNPLMFGQICYTVPLPKPPDPNCAPSVPTEETMLITSPAETIPQTPRVDTICVQGAESQTTHV</sequence>
<organism evidence="2 3">
    <name type="scientific">Erythroxylum novogranatense</name>
    <dbReference type="NCBI Taxonomy" id="1862640"/>
    <lineage>
        <taxon>Eukaryota</taxon>
        <taxon>Viridiplantae</taxon>
        <taxon>Streptophyta</taxon>
        <taxon>Embryophyta</taxon>
        <taxon>Tracheophyta</taxon>
        <taxon>Spermatophyta</taxon>
        <taxon>Magnoliopsida</taxon>
        <taxon>eudicotyledons</taxon>
        <taxon>Gunneridae</taxon>
        <taxon>Pentapetalae</taxon>
        <taxon>rosids</taxon>
        <taxon>fabids</taxon>
        <taxon>Malpighiales</taxon>
        <taxon>Erythroxylaceae</taxon>
        <taxon>Erythroxylum</taxon>
    </lineage>
</organism>
<keyword evidence="3" id="KW-1185">Reference proteome</keyword>
<feature type="compositionally biased region" description="Polar residues" evidence="1">
    <location>
        <begin position="60"/>
        <end position="69"/>
    </location>
</feature>
<accession>A0AAV8TRL6</accession>
<evidence type="ECO:0000256" key="1">
    <source>
        <dbReference type="SAM" id="MobiDB-lite"/>
    </source>
</evidence>
<dbReference type="EMBL" id="JAIWQS010000003">
    <property type="protein sequence ID" value="KAJ8769547.1"/>
    <property type="molecule type" value="Genomic_DNA"/>
</dbReference>
<evidence type="ECO:0000313" key="3">
    <source>
        <dbReference type="Proteomes" id="UP001159364"/>
    </source>
</evidence>
<comment type="caution">
    <text evidence="2">The sequence shown here is derived from an EMBL/GenBank/DDBJ whole genome shotgun (WGS) entry which is preliminary data.</text>
</comment>
<feature type="region of interest" description="Disordered" evidence="1">
    <location>
        <begin position="41"/>
        <end position="81"/>
    </location>
</feature>
<protein>
    <submittedName>
        <fullName evidence="2">Uncharacterized protein</fullName>
    </submittedName>
</protein>
<name>A0AAV8TRL6_9ROSI</name>
<evidence type="ECO:0000313" key="2">
    <source>
        <dbReference type="EMBL" id="KAJ8769547.1"/>
    </source>
</evidence>
<proteinExistence type="predicted"/>
<gene>
    <name evidence="2" type="ORF">K2173_005150</name>
</gene>